<dbReference type="SUPFAM" id="SSF51126">
    <property type="entry name" value="Pectin lyase-like"/>
    <property type="match status" value="1"/>
</dbReference>
<name>A0A2X4Y2J4_SERPL</name>
<organism evidence="2 3">
    <name type="scientific">Serratia plymuthica</name>
    <dbReference type="NCBI Taxonomy" id="82996"/>
    <lineage>
        <taxon>Bacteria</taxon>
        <taxon>Pseudomonadati</taxon>
        <taxon>Pseudomonadota</taxon>
        <taxon>Gammaproteobacteria</taxon>
        <taxon>Enterobacterales</taxon>
        <taxon>Yersiniaceae</taxon>
        <taxon>Serratia</taxon>
    </lineage>
</organism>
<evidence type="ECO:0000313" key="2">
    <source>
        <dbReference type="EMBL" id="SQI42924.1"/>
    </source>
</evidence>
<evidence type="ECO:0000313" key="1">
    <source>
        <dbReference type="EMBL" id="QPS20206.1"/>
    </source>
</evidence>
<dbReference type="EMBL" id="LS483469">
    <property type="protein sequence ID" value="SQI42924.1"/>
    <property type="molecule type" value="Genomic_DNA"/>
</dbReference>
<dbReference type="InterPro" id="IPR012334">
    <property type="entry name" value="Pectin_lyas_fold"/>
</dbReference>
<evidence type="ECO:0000313" key="4">
    <source>
        <dbReference type="Proteomes" id="UP000594967"/>
    </source>
</evidence>
<dbReference type="Proteomes" id="UP000248897">
    <property type="component" value="Chromosome 1"/>
</dbReference>
<evidence type="ECO:0008006" key="5">
    <source>
        <dbReference type="Google" id="ProtNLM"/>
    </source>
</evidence>
<dbReference type="Gene3D" id="2.160.20.10">
    <property type="entry name" value="Single-stranded right-handed beta-helix, Pectin lyase-like"/>
    <property type="match status" value="1"/>
</dbReference>
<dbReference type="RefSeq" id="WP_063197096.1">
    <property type="nucleotide sequence ID" value="NZ_CAMITG010000005.1"/>
</dbReference>
<evidence type="ECO:0000313" key="3">
    <source>
        <dbReference type="Proteomes" id="UP000248897"/>
    </source>
</evidence>
<dbReference type="AlphaFoldDB" id="A0A2X4Y2J4"/>
<reference evidence="1 4" key="2">
    <citation type="submission" date="2020-12" db="EMBL/GenBank/DDBJ databases">
        <title>FDA dAtabase for Regulatory Grade micrObial Sequences (FDA-ARGOS): Supporting development and validation of Infectious Disease Dx tests.</title>
        <authorList>
            <person name="Sproer C."/>
            <person name="Gronow S."/>
            <person name="Severitt S."/>
            <person name="Schroder I."/>
            <person name="Tallon L."/>
            <person name="Sadzewicz L."/>
            <person name="Zhao X."/>
            <person name="Boylan J."/>
            <person name="Ott S."/>
            <person name="Bowen H."/>
            <person name="Vavikolanu K."/>
            <person name="Mehta A."/>
            <person name="Aluvathingal J."/>
            <person name="Nadendla S."/>
            <person name="Lowell S."/>
            <person name="Myers T."/>
            <person name="Yan Y."/>
            <person name="Sichtig H."/>
        </authorList>
    </citation>
    <scope>NUCLEOTIDE SEQUENCE [LARGE SCALE GENOMIC DNA]</scope>
    <source>
        <strain evidence="1 4">FDAARGOS_907</strain>
    </source>
</reference>
<gene>
    <name evidence="1" type="ORF">I6G64_22065</name>
    <name evidence="2" type="ORF">NCTC12961_03807</name>
</gene>
<accession>A0A2X4Y2J4</accession>
<proteinExistence type="predicted"/>
<dbReference type="InterPro" id="IPR011050">
    <property type="entry name" value="Pectin_lyase_fold/virulence"/>
</dbReference>
<sequence length="638" mass="67587">MNTCPDISTLRTIIPAATGELIEVTSYYSNWNASSTLPDGGGLFSAVQSTTLSDDGGIYIKSGGNWVWVRVLDVSGVVTPAMYGARGDNVTDDTEALTRCFLSSYGVICRAGATYLTSDTVRVKDGRTLRKTINLNGSTIRAKTGHVKPMFANETSTASTYDYLHGVEMFGGKLIGVANRDSIYNVVQKHVGYSGADGSYFHHMQLSNFCDGFSLQGKSMAHDIIVDECRDDFFATYNNDNVISNISCGYCLGDGFLVKGNNNHVTNITMLGAGIPAAKPEANYLSGAVLSIAQDGDVGSNNFIANIQCGQWGSGVIIGSGSNNLCINVSAGDCYFLNNPTSTAIKNRACAVYVSGKGHTVRNVVVGACLSGVELHNGSEDTLIDDISLRSCYHSFALSASGTQSRCRIGRLDVGKVDIADSLYINMPQLVIDEINVREFSAAYTAGTAICRILSPCSIRRLNFSQGLPEGSLPVVLMAADCDIDELIVKETKAVCLLTTANTLKVPRNVIIEQSVEAIDSPVKLMGIGQSVANNWRITGKETVLPALRGAGVHLTIGQYSGLPWYIDTPVSSALYVGKPVGGSYHKAANAVAQGGFTLAAGTGQTGNAELALAWDGARIHVALDGVDIGFLAPQNYS</sequence>
<dbReference type="Proteomes" id="UP000594967">
    <property type="component" value="Chromosome"/>
</dbReference>
<dbReference type="EMBL" id="CP065673">
    <property type="protein sequence ID" value="QPS20206.1"/>
    <property type="molecule type" value="Genomic_DNA"/>
</dbReference>
<reference evidence="2 3" key="1">
    <citation type="submission" date="2018-06" db="EMBL/GenBank/DDBJ databases">
        <authorList>
            <consortium name="Pathogen Informatics"/>
            <person name="Doyle S."/>
        </authorList>
    </citation>
    <scope>NUCLEOTIDE SEQUENCE [LARGE SCALE GENOMIC DNA]</scope>
    <source>
        <strain evidence="2 3">NCTC12961</strain>
    </source>
</reference>
<protein>
    <recommendedName>
        <fullName evidence="5">Pectate lyase superfamily protein</fullName>
    </recommendedName>
</protein>
<keyword evidence="4" id="KW-1185">Reference proteome</keyword>